<evidence type="ECO:0000313" key="2">
    <source>
        <dbReference type="Proteomes" id="UP000702209"/>
    </source>
</evidence>
<organism evidence="1 2">
    <name type="scientific">Nocardia amamiensis</name>
    <dbReference type="NCBI Taxonomy" id="404578"/>
    <lineage>
        <taxon>Bacteria</taxon>
        <taxon>Bacillati</taxon>
        <taxon>Actinomycetota</taxon>
        <taxon>Actinomycetes</taxon>
        <taxon>Mycobacteriales</taxon>
        <taxon>Nocardiaceae</taxon>
        <taxon>Nocardia</taxon>
    </lineage>
</organism>
<sequence>MRLLRQLFTNLATGLRRDFSRTADGISSNYRGYRRDINDSVAELVDTDIAGRNAFGQLRELPEYLKSLQRLGYSTSVRSGLGSEVDRIAEMSEDLIRKIQDVQQDGWSIRYGKRGDGTYADYDEKAIVLDSKMKDNPLASADALAHEIDHAHPGNPHNDAPSPPMGRTRKRWVDDHVDRSLLNEGHAVMSQLTVRHQILQNGGPDINHSAAGKYLRIYERYRDGEFPRDEAVQRIAAHYRFETGSNSKMPYGQQFREWYEDYWDRWIAQTVQTR</sequence>
<reference evidence="1 2" key="1">
    <citation type="submission" date="2020-10" db="EMBL/GenBank/DDBJ databases">
        <title>Identification of Nocardia species via Next-generation sequencing and recognition of intraspecies genetic diversity.</title>
        <authorList>
            <person name="Li P."/>
            <person name="Li P."/>
            <person name="Lu B."/>
        </authorList>
    </citation>
    <scope>NUCLEOTIDE SEQUENCE [LARGE SCALE GENOMIC DNA]</scope>
    <source>
        <strain evidence="1 2">BJ06-0157</strain>
    </source>
</reference>
<proteinExistence type="predicted"/>
<accession>A0ABS0CQ31</accession>
<dbReference type="RefSeq" id="WP_195129235.1">
    <property type="nucleotide sequence ID" value="NZ_JADLQX010000006.1"/>
</dbReference>
<gene>
    <name evidence="1" type="ORF">IU459_10200</name>
</gene>
<name>A0ABS0CQ31_9NOCA</name>
<evidence type="ECO:0000313" key="1">
    <source>
        <dbReference type="EMBL" id="MBF6297917.1"/>
    </source>
</evidence>
<dbReference type="EMBL" id="JADLQX010000006">
    <property type="protein sequence ID" value="MBF6297917.1"/>
    <property type="molecule type" value="Genomic_DNA"/>
</dbReference>
<keyword evidence="2" id="KW-1185">Reference proteome</keyword>
<protein>
    <submittedName>
        <fullName evidence="1">Uncharacterized protein</fullName>
    </submittedName>
</protein>
<comment type="caution">
    <text evidence="1">The sequence shown here is derived from an EMBL/GenBank/DDBJ whole genome shotgun (WGS) entry which is preliminary data.</text>
</comment>
<dbReference type="Proteomes" id="UP000702209">
    <property type="component" value="Unassembled WGS sequence"/>
</dbReference>